<evidence type="ECO:0000313" key="3">
    <source>
        <dbReference type="Proteomes" id="UP001066276"/>
    </source>
</evidence>
<keyword evidence="3" id="KW-1185">Reference proteome</keyword>
<protein>
    <submittedName>
        <fullName evidence="2">Uncharacterized protein</fullName>
    </submittedName>
</protein>
<dbReference type="EMBL" id="JANPWB010000013">
    <property type="protein sequence ID" value="KAJ1111401.1"/>
    <property type="molecule type" value="Genomic_DNA"/>
</dbReference>
<comment type="caution">
    <text evidence="2">The sequence shown here is derived from an EMBL/GenBank/DDBJ whole genome shotgun (WGS) entry which is preliminary data.</text>
</comment>
<feature type="compositionally biased region" description="Basic and acidic residues" evidence="1">
    <location>
        <begin position="16"/>
        <end position="25"/>
    </location>
</feature>
<proteinExistence type="predicted"/>
<name>A0AAV7N7A9_PLEWA</name>
<evidence type="ECO:0000256" key="1">
    <source>
        <dbReference type="SAM" id="MobiDB-lite"/>
    </source>
</evidence>
<evidence type="ECO:0000313" key="2">
    <source>
        <dbReference type="EMBL" id="KAJ1111401.1"/>
    </source>
</evidence>
<feature type="region of interest" description="Disordered" evidence="1">
    <location>
        <begin position="1"/>
        <end position="25"/>
    </location>
</feature>
<gene>
    <name evidence="2" type="ORF">NDU88_008725</name>
</gene>
<accession>A0AAV7N7A9</accession>
<dbReference type="AlphaFoldDB" id="A0AAV7N7A9"/>
<reference evidence="2" key="1">
    <citation type="journal article" date="2022" name="bioRxiv">
        <title>Sequencing and chromosome-scale assembly of the giantPleurodeles waltlgenome.</title>
        <authorList>
            <person name="Brown T."/>
            <person name="Elewa A."/>
            <person name="Iarovenko S."/>
            <person name="Subramanian E."/>
            <person name="Araus A.J."/>
            <person name="Petzold A."/>
            <person name="Susuki M."/>
            <person name="Suzuki K.-i.T."/>
            <person name="Hayashi T."/>
            <person name="Toyoda A."/>
            <person name="Oliveira C."/>
            <person name="Osipova E."/>
            <person name="Leigh N.D."/>
            <person name="Simon A."/>
            <person name="Yun M.H."/>
        </authorList>
    </citation>
    <scope>NUCLEOTIDE SEQUENCE</scope>
    <source>
        <strain evidence="2">20211129_DDA</strain>
        <tissue evidence="2">Liver</tissue>
    </source>
</reference>
<dbReference type="Proteomes" id="UP001066276">
    <property type="component" value="Chromosome 9"/>
</dbReference>
<sequence>MAEKKPQDSAEEEKDLQDRTETEEVPKVWWSPPEMLLQRATAQESCGWCETGSGLKKTWGKRKRNHYYASQDQAAATLAPYLLGLVFIYTIDLCIHNDL</sequence>
<organism evidence="2 3">
    <name type="scientific">Pleurodeles waltl</name>
    <name type="common">Iberian ribbed newt</name>
    <dbReference type="NCBI Taxonomy" id="8319"/>
    <lineage>
        <taxon>Eukaryota</taxon>
        <taxon>Metazoa</taxon>
        <taxon>Chordata</taxon>
        <taxon>Craniata</taxon>
        <taxon>Vertebrata</taxon>
        <taxon>Euteleostomi</taxon>
        <taxon>Amphibia</taxon>
        <taxon>Batrachia</taxon>
        <taxon>Caudata</taxon>
        <taxon>Salamandroidea</taxon>
        <taxon>Salamandridae</taxon>
        <taxon>Pleurodelinae</taxon>
        <taxon>Pleurodeles</taxon>
    </lineage>
</organism>